<keyword evidence="1" id="KW-0732">Signal</keyword>
<name>A0A1Y1XH81_9FUNG</name>
<evidence type="ECO:0000256" key="1">
    <source>
        <dbReference type="SAM" id="SignalP"/>
    </source>
</evidence>
<dbReference type="SMART" id="SM00261">
    <property type="entry name" value="FU"/>
    <property type="match status" value="7"/>
</dbReference>
<keyword evidence="3" id="KW-1185">Reference proteome</keyword>
<dbReference type="InterPro" id="IPR006212">
    <property type="entry name" value="Furin_repeat"/>
</dbReference>
<dbReference type="SUPFAM" id="SSF57184">
    <property type="entry name" value="Growth factor receptor domain"/>
    <property type="match status" value="3"/>
</dbReference>
<evidence type="ECO:0000313" key="2">
    <source>
        <dbReference type="EMBL" id="ORX85083.1"/>
    </source>
</evidence>
<proteinExistence type="predicted"/>
<organism evidence="2 3">
    <name type="scientific">Anaeromyces robustus</name>
    <dbReference type="NCBI Taxonomy" id="1754192"/>
    <lineage>
        <taxon>Eukaryota</taxon>
        <taxon>Fungi</taxon>
        <taxon>Fungi incertae sedis</taxon>
        <taxon>Chytridiomycota</taxon>
        <taxon>Chytridiomycota incertae sedis</taxon>
        <taxon>Neocallimastigomycetes</taxon>
        <taxon>Neocallimastigales</taxon>
        <taxon>Neocallimastigaceae</taxon>
        <taxon>Anaeromyces</taxon>
    </lineage>
</organism>
<reference evidence="2 3" key="2">
    <citation type="submission" date="2016-08" db="EMBL/GenBank/DDBJ databases">
        <title>Pervasive Adenine N6-methylation of Active Genes in Fungi.</title>
        <authorList>
            <consortium name="DOE Joint Genome Institute"/>
            <person name="Mondo S.J."/>
            <person name="Dannebaum R.O."/>
            <person name="Kuo R.C."/>
            <person name="Labutti K."/>
            <person name="Haridas S."/>
            <person name="Kuo A."/>
            <person name="Salamov A."/>
            <person name="Ahrendt S.R."/>
            <person name="Lipzen A."/>
            <person name="Sullivan W."/>
            <person name="Andreopoulos W.B."/>
            <person name="Clum A."/>
            <person name="Lindquist E."/>
            <person name="Daum C."/>
            <person name="Ramamoorthy G.K."/>
            <person name="Gryganskyi A."/>
            <person name="Culley D."/>
            <person name="Magnuson J.K."/>
            <person name="James T.Y."/>
            <person name="O'Malley M.A."/>
            <person name="Stajich J.E."/>
            <person name="Spatafora J.W."/>
            <person name="Visel A."/>
            <person name="Grigoriev I.V."/>
        </authorList>
    </citation>
    <scope>NUCLEOTIDE SEQUENCE [LARGE SCALE GENOMIC DNA]</scope>
    <source>
        <strain evidence="2 3">S4</strain>
    </source>
</reference>
<dbReference type="AlphaFoldDB" id="A0A1Y1XH81"/>
<gene>
    <name evidence="2" type="ORF">BCR32DRAFT_265916</name>
</gene>
<sequence length="727" mass="79999">MKLYFNLFELFAFICIVKAAVNIEYTKDGVLRKEGSCNVYFVNYGIGDTIKNLDVSYSSNTLTVKNLYNGNENLNDKAVFTDGEIKNYIEITQNGKQITNFEVKDIKDGKFSLSIKKLSSCSNLIIKQKYKYDLLVHSYLLYVNKIPKPINTSFPSNQFGPSSNDIPYDKLFWNMNSGLDEIRENCGIYIHYKERTNNHYVWYLSTENINNKECTNSQFYKIARKHFVNYDVMEGLFGNYYEGYVIKRESGAVAHMDGIVDSKYIIEVYQESCGIQNANQVVCTISSDNILTFDQFTEELRNNCLNLIIDQNEEGTWTASSSKVVGAFDNYSITVENNGQGSLPKNNNEKVSYKTFEAANSSGVARFKTSFVCKDGTYSDDRCRCQACSDGCALCSSAETCTQCKDQTATLKEGTCECPPSTYMNEEGKCQACSDGCALCSGAETCTQCKDQTATLKEGKCECPPSTYMDEEGKCQACSDGCAKCSNAETCTQCKDQTATLKEGKCECPPSTYMDKEGKCQACSDGCALCSSAETCTKCIDQKATLTEGKCECPPSTYMDEEGKCQACSKGCALCSSADTCTQCIDQKATLIGGKCECTTSYMKEDGKCHECLPGCKKCDKNGCIECDGEGKVAKDGVCICDKSYYEDLDHNCKKCDSSCATCNVKGKCTTCLDSNAIFSDGVCICKNSFLTETGKCFTCDQGCKACDENGCLACVDSTKTPVNGKC</sequence>
<protein>
    <recommendedName>
        <fullName evidence="4">TNFR-Cys domain-containing protein</fullName>
    </recommendedName>
</protein>
<dbReference type="Proteomes" id="UP000193944">
    <property type="component" value="Unassembled WGS sequence"/>
</dbReference>
<dbReference type="EMBL" id="MCFG01000041">
    <property type="protein sequence ID" value="ORX85083.1"/>
    <property type="molecule type" value="Genomic_DNA"/>
</dbReference>
<evidence type="ECO:0000313" key="3">
    <source>
        <dbReference type="Proteomes" id="UP000193944"/>
    </source>
</evidence>
<dbReference type="PANTHER" id="PTHR15332">
    <property type="entry name" value="PROPROTEIN CONVERTASE SUBTILISIN_KEXIN TYPE 5-LIKE"/>
    <property type="match status" value="1"/>
</dbReference>
<evidence type="ECO:0008006" key="4">
    <source>
        <dbReference type="Google" id="ProtNLM"/>
    </source>
</evidence>
<dbReference type="InterPro" id="IPR009030">
    <property type="entry name" value="Growth_fac_rcpt_cys_sf"/>
</dbReference>
<dbReference type="OrthoDB" id="18487at2759"/>
<comment type="caution">
    <text evidence="2">The sequence shown here is derived from an EMBL/GenBank/DDBJ whole genome shotgun (WGS) entry which is preliminary data.</text>
</comment>
<dbReference type="Gene3D" id="2.10.220.10">
    <property type="entry name" value="Hormone Receptor, Insulin-like Growth Factor Receptor 1, Chain A, domain 2"/>
    <property type="match status" value="4"/>
</dbReference>
<reference evidence="2 3" key="1">
    <citation type="submission" date="2016-08" db="EMBL/GenBank/DDBJ databases">
        <title>A Parts List for Fungal Cellulosomes Revealed by Comparative Genomics.</title>
        <authorList>
            <consortium name="DOE Joint Genome Institute"/>
            <person name="Haitjema C.H."/>
            <person name="Gilmore S.P."/>
            <person name="Henske J.K."/>
            <person name="Solomon K.V."/>
            <person name="De Groot R."/>
            <person name="Kuo A."/>
            <person name="Mondo S.J."/>
            <person name="Salamov A.A."/>
            <person name="Labutti K."/>
            <person name="Zhao Z."/>
            <person name="Chiniquy J."/>
            <person name="Barry K."/>
            <person name="Brewer H.M."/>
            <person name="Purvine S.O."/>
            <person name="Wright A.T."/>
            <person name="Boxma B."/>
            <person name="Van Alen T."/>
            <person name="Hackstein J.H."/>
            <person name="Baker S.E."/>
            <person name="Grigoriev I.V."/>
            <person name="O'Malley M.A."/>
        </authorList>
    </citation>
    <scope>NUCLEOTIDE SEQUENCE [LARGE SCALE GENOMIC DNA]</scope>
    <source>
        <strain evidence="2 3">S4</strain>
    </source>
</reference>
<accession>A0A1Y1XH81</accession>
<dbReference type="STRING" id="1754192.A0A1Y1XH81"/>
<dbReference type="PANTHER" id="PTHR15332:SF175">
    <property type="entry name" value="PROPROTEIN CONVERTASE SUBTILISIN_KEXIN TYPE 5-LIKE"/>
    <property type="match status" value="1"/>
</dbReference>
<feature type="chain" id="PRO_5013095960" description="TNFR-Cys domain-containing protein" evidence="1">
    <location>
        <begin position="20"/>
        <end position="727"/>
    </location>
</feature>
<feature type="signal peptide" evidence="1">
    <location>
        <begin position="1"/>
        <end position="19"/>
    </location>
</feature>